<sequence length="118" mass="12436">MRAQPSCPIIRQGGGPAPDPCKQDRPIGKGNPNPAAAMERRVKPDAGRALEFSAVASFSAASFSAQNTHPRPAQDRRFCAMPYPALRSNTAPIMLRQTATSPACAICASGSRSVCRIA</sequence>
<organism evidence="2 3">
    <name type="scientific">Sphingobium fuliginis (strain ATCC 27551)</name>
    <dbReference type="NCBI Taxonomy" id="336203"/>
    <lineage>
        <taxon>Bacteria</taxon>
        <taxon>Pseudomonadati</taxon>
        <taxon>Pseudomonadota</taxon>
        <taxon>Alphaproteobacteria</taxon>
        <taxon>Sphingomonadales</taxon>
        <taxon>Sphingomonadaceae</taxon>
        <taxon>Sphingobium</taxon>
    </lineage>
</organism>
<dbReference type="Proteomes" id="UP000628109">
    <property type="component" value="Unassembled WGS sequence"/>
</dbReference>
<keyword evidence="3" id="KW-1185">Reference proteome</keyword>
<evidence type="ECO:0000313" key="2">
    <source>
        <dbReference type="EMBL" id="GFZ82352.1"/>
    </source>
</evidence>
<proteinExistence type="predicted"/>
<protein>
    <submittedName>
        <fullName evidence="2">Uncharacterized protein</fullName>
    </submittedName>
</protein>
<evidence type="ECO:0000313" key="3">
    <source>
        <dbReference type="Proteomes" id="UP000628109"/>
    </source>
</evidence>
<dbReference type="EMBL" id="BMDU01000001">
    <property type="protein sequence ID" value="GFZ82352.1"/>
    <property type="molecule type" value="Genomic_DNA"/>
</dbReference>
<feature type="region of interest" description="Disordered" evidence="1">
    <location>
        <begin position="1"/>
        <end position="37"/>
    </location>
</feature>
<accession>A0ABQ1EQC4</accession>
<name>A0ABQ1EQC4_SPHSA</name>
<gene>
    <name evidence="2" type="ORF">GCM10019071_08780</name>
</gene>
<evidence type="ECO:0000256" key="1">
    <source>
        <dbReference type="SAM" id="MobiDB-lite"/>
    </source>
</evidence>
<reference evidence="3" key="1">
    <citation type="journal article" date="2019" name="Int. J. Syst. Evol. Microbiol.">
        <title>The Global Catalogue of Microorganisms (GCM) 10K type strain sequencing project: providing services to taxonomists for standard genome sequencing and annotation.</title>
        <authorList>
            <consortium name="The Broad Institute Genomics Platform"/>
            <consortium name="The Broad Institute Genome Sequencing Center for Infectious Disease"/>
            <person name="Wu L."/>
            <person name="Ma J."/>
        </authorList>
    </citation>
    <scope>NUCLEOTIDE SEQUENCE [LARGE SCALE GENOMIC DNA]</scope>
    <source>
        <strain evidence="3">CCM 7327</strain>
    </source>
</reference>
<comment type="caution">
    <text evidence="2">The sequence shown here is derived from an EMBL/GenBank/DDBJ whole genome shotgun (WGS) entry which is preliminary data.</text>
</comment>